<reference evidence="3" key="1">
    <citation type="submission" date="2014-03" db="EMBL/GenBank/DDBJ databases">
        <authorList>
            <person name="Aksoy S."/>
            <person name="Warren W."/>
            <person name="Wilson R.K."/>
        </authorList>
    </citation>
    <scope>NUCLEOTIDE SEQUENCE [LARGE SCALE GENOMIC DNA]</scope>
    <source>
        <strain evidence="3">IAEA</strain>
    </source>
</reference>
<name>A0A1A9WJW0_9MUSC</name>
<accession>A0A1A9WJW0</accession>
<dbReference type="VEuPathDB" id="VectorBase:GBRI022393"/>
<keyword evidence="1" id="KW-0472">Membrane</keyword>
<keyword evidence="3" id="KW-1185">Reference proteome</keyword>
<keyword evidence="1" id="KW-1133">Transmembrane helix</keyword>
<dbReference type="Proteomes" id="UP000091820">
    <property type="component" value="Unassembled WGS sequence"/>
</dbReference>
<evidence type="ECO:0000313" key="2">
    <source>
        <dbReference type="EnsemblMetazoa" id="GBRI022393-PA"/>
    </source>
</evidence>
<dbReference type="AlphaFoldDB" id="A0A1A9WJW0"/>
<sequence length="276" mass="31608">MSSILQTIYKLMHIYLKSFENYPQYVHRLFQAYLSTAYLIWLAALIACMQIALYATEEGCHRNAYVYFARPHFRDLNTFQICHSLREEIKRNLIIIRHICDNLTFQIQLTPIHHIFNVSELTRLFDINLVVVNETLGKSFMLKEKFDDWLASNLLNRMISVTLQKSGKGPNLVKFLGFELLKMTCCEESAGTGTTPRTSQNSGGMQTAYKLLSDGSAAMELAVFISGPEVVQSTITLSSPKYLLAIFSFFTGQVQSRHIREIAVLAYILYVFFLNQ</sequence>
<reference evidence="2" key="2">
    <citation type="submission" date="2020-05" db="UniProtKB">
        <authorList>
            <consortium name="EnsemblMetazoa"/>
        </authorList>
    </citation>
    <scope>IDENTIFICATION</scope>
    <source>
        <strain evidence="2">IAEA</strain>
    </source>
</reference>
<keyword evidence="1" id="KW-0812">Transmembrane</keyword>
<feature type="transmembrane region" description="Helical" evidence="1">
    <location>
        <begin position="32"/>
        <end position="55"/>
    </location>
</feature>
<proteinExistence type="predicted"/>
<organism evidence="2 3">
    <name type="scientific">Glossina brevipalpis</name>
    <dbReference type="NCBI Taxonomy" id="37001"/>
    <lineage>
        <taxon>Eukaryota</taxon>
        <taxon>Metazoa</taxon>
        <taxon>Ecdysozoa</taxon>
        <taxon>Arthropoda</taxon>
        <taxon>Hexapoda</taxon>
        <taxon>Insecta</taxon>
        <taxon>Pterygota</taxon>
        <taxon>Neoptera</taxon>
        <taxon>Endopterygota</taxon>
        <taxon>Diptera</taxon>
        <taxon>Brachycera</taxon>
        <taxon>Muscomorpha</taxon>
        <taxon>Hippoboscoidea</taxon>
        <taxon>Glossinidae</taxon>
        <taxon>Glossina</taxon>
    </lineage>
</organism>
<evidence type="ECO:0000256" key="1">
    <source>
        <dbReference type="SAM" id="Phobius"/>
    </source>
</evidence>
<dbReference type="EnsemblMetazoa" id="GBRI022393-RA">
    <property type="protein sequence ID" value="GBRI022393-PA"/>
    <property type="gene ID" value="GBRI022393"/>
</dbReference>
<evidence type="ECO:0000313" key="3">
    <source>
        <dbReference type="Proteomes" id="UP000091820"/>
    </source>
</evidence>
<protein>
    <submittedName>
        <fullName evidence="2">Uncharacterized protein</fullName>
    </submittedName>
</protein>